<evidence type="ECO:0000256" key="3">
    <source>
        <dbReference type="ARBA" id="ARBA00022723"/>
    </source>
</evidence>
<evidence type="ECO:0000256" key="6">
    <source>
        <dbReference type="ARBA" id="ARBA00023004"/>
    </source>
</evidence>
<dbReference type="GO" id="GO:0051539">
    <property type="term" value="F:4 iron, 4 sulfur cluster binding"/>
    <property type="evidence" value="ECO:0007669"/>
    <property type="project" value="UniProtKB-KW"/>
</dbReference>
<dbReference type="InterPro" id="IPR011886">
    <property type="entry name" value="NapH_MauN"/>
</dbReference>
<evidence type="ECO:0000256" key="7">
    <source>
        <dbReference type="ARBA" id="ARBA00023014"/>
    </source>
</evidence>
<keyword evidence="7" id="KW-0411">Iron-sulfur</keyword>
<evidence type="ECO:0000256" key="5">
    <source>
        <dbReference type="ARBA" id="ARBA00022982"/>
    </source>
</evidence>
<evidence type="ECO:0000256" key="8">
    <source>
        <dbReference type="SAM" id="Phobius"/>
    </source>
</evidence>
<feature type="transmembrane region" description="Helical" evidence="8">
    <location>
        <begin position="78"/>
        <end position="97"/>
    </location>
</feature>
<keyword evidence="2" id="KW-0004">4Fe-4S</keyword>
<keyword evidence="8" id="KW-0472">Membrane</keyword>
<proteinExistence type="predicted"/>
<dbReference type="GO" id="GO:0046872">
    <property type="term" value="F:metal ion binding"/>
    <property type="evidence" value="ECO:0007669"/>
    <property type="project" value="UniProtKB-KW"/>
</dbReference>
<keyword evidence="1" id="KW-0813">Transport</keyword>
<protein>
    <submittedName>
        <fullName evidence="10">Ferredoxin-type protein NapH</fullName>
    </submittedName>
</protein>
<keyword evidence="3" id="KW-0479">Metal-binding</keyword>
<keyword evidence="8" id="KW-0812">Transmembrane</keyword>
<dbReference type="InterPro" id="IPR017896">
    <property type="entry name" value="4Fe4S_Fe-S-bd"/>
</dbReference>
<dbReference type="PROSITE" id="PS51379">
    <property type="entry name" value="4FE4S_FER_2"/>
    <property type="match status" value="2"/>
</dbReference>
<keyword evidence="6" id="KW-0408">Iron</keyword>
<dbReference type="AlphaFoldDB" id="A0A450UBG8"/>
<reference evidence="10" key="1">
    <citation type="submission" date="2019-02" db="EMBL/GenBank/DDBJ databases">
        <authorList>
            <person name="Gruber-Vodicka R. H."/>
            <person name="Seah K. B. B."/>
        </authorList>
    </citation>
    <scope>NUCLEOTIDE SEQUENCE</scope>
    <source>
        <strain evidence="10">BECK_M6</strain>
    </source>
</reference>
<name>A0A450UBG8_9GAMM</name>
<evidence type="ECO:0000256" key="4">
    <source>
        <dbReference type="ARBA" id="ARBA00022737"/>
    </source>
</evidence>
<dbReference type="PROSITE" id="PS00198">
    <property type="entry name" value="4FE4S_FER_1"/>
    <property type="match status" value="2"/>
</dbReference>
<dbReference type="NCBIfam" id="NF007013">
    <property type="entry name" value="PRK09477.1"/>
    <property type="match status" value="1"/>
</dbReference>
<dbReference type="NCBIfam" id="TIGR02163">
    <property type="entry name" value="napH"/>
    <property type="match status" value="1"/>
</dbReference>
<evidence type="ECO:0000259" key="9">
    <source>
        <dbReference type="PROSITE" id="PS51379"/>
    </source>
</evidence>
<dbReference type="SUPFAM" id="SSF54862">
    <property type="entry name" value="4Fe-4S ferredoxins"/>
    <property type="match status" value="1"/>
</dbReference>
<evidence type="ECO:0000256" key="2">
    <source>
        <dbReference type="ARBA" id="ARBA00022485"/>
    </source>
</evidence>
<evidence type="ECO:0000313" key="10">
    <source>
        <dbReference type="EMBL" id="VFJ89550.1"/>
    </source>
</evidence>
<dbReference type="InterPro" id="IPR017900">
    <property type="entry name" value="4Fe4S_Fe_S_CS"/>
</dbReference>
<dbReference type="PANTHER" id="PTHR30176:SF3">
    <property type="entry name" value="FERREDOXIN-TYPE PROTEIN NAPH"/>
    <property type="match status" value="1"/>
</dbReference>
<feature type="transmembrane region" description="Helical" evidence="8">
    <location>
        <begin position="31"/>
        <end position="58"/>
    </location>
</feature>
<keyword evidence="5" id="KW-0249">Electron transport</keyword>
<keyword evidence="8" id="KW-1133">Transmembrane helix</keyword>
<sequence length="305" mass="32798">METANSNSPTVEERGWLRTRKWLLLRRASQLSILGLFLLGPWFGIWIITGNLSASLLLGEVPMTDPHAFLQTLAAGHWPAAELVAGVVIVVSFYGIIGGRVFCAWVCPVNLVTDAAAALRRHFGLKGGANLSRSMRYWLLAATLLLALVTGELAWETVNPVTITHRGLIFGMGVGWLVVFGVFLFDLSIAGNGWCGRLCPTGALYALVGKKSLVRVRAERRDACNDCLDCFVVCPEPNVITPALKGAPGGSDLIESGACTNCGRCIDVCGQEVFRMGTRFGKTTKGVNRTSGACARTDKADLKQT</sequence>
<accession>A0A450UBG8</accession>
<keyword evidence="4" id="KW-0677">Repeat</keyword>
<evidence type="ECO:0000256" key="1">
    <source>
        <dbReference type="ARBA" id="ARBA00022448"/>
    </source>
</evidence>
<dbReference type="GO" id="GO:0005886">
    <property type="term" value="C:plasma membrane"/>
    <property type="evidence" value="ECO:0007669"/>
    <property type="project" value="TreeGrafter"/>
</dbReference>
<feature type="domain" description="4Fe-4S ferredoxin-type" evidence="9">
    <location>
        <begin position="250"/>
        <end position="279"/>
    </location>
</feature>
<organism evidence="10">
    <name type="scientific">Candidatus Kentrum sp. LFY</name>
    <dbReference type="NCBI Taxonomy" id="2126342"/>
    <lineage>
        <taxon>Bacteria</taxon>
        <taxon>Pseudomonadati</taxon>
        <taxon>Pseudomonadota</taxon>
        <taxon>Gammaproteobacteria</taxon>
        <taxon>Candidatus Kentrum</taxon>
    </lineage>
</organism>
<dbReference type="InterPro" id="IPR051684">
    <property type="entry name" value="Electron_Trans/Redox"/>
</dbReference>
<feature type="transmembrane region" description="Helical" evidence="8">
    <location>
        <begin position="167"/>
        <end position="187"/>
    </location>
</feature>
<dbReference type="Pfam" id="PF12801">
    <property type="entry name" value="Fer4_5"/>
    <property type="match status" value="2"/>
</dbReference>
<dbReference type="PANTHER" id="PTHR30176">
    <property type="entry name" value="FERREDOXIN-TYPE PROTEIN NAPH"/>
    <property type="match status" value="1"/>
</dbReference>
<dbReference type="EMBL" id="CAADFH010000008">
    <property type="protein sequence ID" value="VFJ89550.1"/>
    <property type="molecule type" value="Genomic_DNA"/>
</dbReference>
<gene>
    <name evidence="10" type="ORF">BECKLFY1418A_GA0070994_100815</name>
</gene>
<feature type="domain" description="4Fe-4S ferredoxin-type" evidence="9">
    <location>
        <begin position="214"/>
        <end position="245"/>
    </location>
</feature>
<feature type="transmembrane region" description="Helical" evidence="8">
    <location>
        <begin position="137"/>
        <end position="155"/>
    </location>
</feature>